<evidence type="ECO:0000313" key="3">
    <source>
        <dbReference type="Proteomes" id="UP001497045"/>
    </source>
</evidence>
<keyword evidence="3" id="KW-1185">Reference proteome</keyword>
<dbReference type="InterPro" id="IPR022028">
    <property type="entry name" value="DUF3604"/>
</dbReference>
<dbReference type="EMBL" id="JBBYHV010000002">
    <property type="protein sequence ID" value="MEL1251460.1"/>
    <property type="molecule type" value="Genomic_DNA"/>
</dbReference>
<reference evidence="2 3" key="1">
    <citation type="submission" date="2024-04" db="EMBL/GenBank/DDBJ databases">
        <title>Aurantiacibacter sp. DGU6 16S ribosomal RNA gene Genome sequencing and assembly.</title>
        <authorList>
            <person name="Park S."/>
        </authorList>
    </citation>
    <scope>NUCLEOTIDE SEQUENCE [LARGE SCALE GENOMIC DNA]</scope>
    <source>
        <strain evidence="2 3">DGU6</strain>
    </source>
</reference>
<evidence type="ECO:0000256" key="1">
    <source>
        <dbReference type="SAM" id="SignalP"/>
    </source>
</evidence>
<dbReference type="RefSeq" id="WP_341674013.1">
    <property type="nucleotide sequence ID" value="NZ_JBBYHV010000002.1"/>
</dbReference>
<feature type="chain" id="PRO_5046709848" evidence="1">
    <location>
        <begin position="19"/>
        <end position="627"/>
    </location>
</feature>
<gene>
    <name evidence="2" type="ORF">AAEO60_12355</name>
</gene>
<comment type="caution">
    <text evidence="2">The sequence shown here is derived from an EMBL/GenBank/DDBJ whole genome shotgun (WGS) entry which is preliminary data.</text>
</comment>
<name>A0ABU9IGB6_9SPHN</name>
<keyword evidence="1" id="KW-0732">Signal</keyword>
<dbReference type="PROSITE" id="PS51257">
    <property type="entry name" value="PROKAR_LIPOPROTEIN"/>
    <property type="match status" value="1"/>
</dbReference>
<sequence>MVRTLAPMAMLVALAACAETAVEPAPAQVAEASQVERTEAPQGDRVLLWGDTHVHSINSIDAFSSGMANADIDTAYRFARGQPVIFPRTGQRVQIDRPLDFMVMADHAVGLGVSSRIAAGDPEIMRYPIAQRLNEIYREQGGRALTNAVMGFGGNSPLTEDERAEFEAQMRSDAVMRGSWEGQIAAAERYNEPGVFTAMIGWEWTFAPDMRNMHRVVFTNRDGDVARQFLPFANYQAEGPEDLYDFFEQTQARTGADFVAIPHNSNLSDGRMFELTDVNGDPFDADYAAQRNRWETVVEITQYKGSSETHPELSPRDEFADYELRNMLLTGVPTEVSRGSYVRSALLMGLAEQRRIGVNPFQYGIIGASDSHTGLSSQEEDNFFGKLGEDYLPRDRLGPDAVPIIFPAAQMSAAGLAGVWADHNDRQSIFDAFRRREVFGTSGPRMRVRMFAGYDFAQADLDAGDWAARGYARGVPMGGTLLPADGRAPRFMIQAVRDDAGANLDRVQVVKGWVDARGQTHERIYEVAWSGNRSLRANGTLPAVGNTVDLATARYTNTIGAQELAAVWTDPDFDPDQAAFYYVRVLEIPTPRHHLFDALALGIDPATIDIPPTIQERAWSSPVWYRP</sequence>
<proteinExistence type="predicted"/>
<dbReference type="Proteomes" id="UP001497045">
    <property type="component" value="Unassembled WGS sequence"/>
</dbReference>
<evidence type="ECO:0000313" key="2">
    <source>
        <dbReference type="EMBL" id="MEL1251460.1"/>
    </source>
</evidence>
<feature type="signal peptide" evidence="1">
    <location>
        <begin position="1"/>
        <end position="18"/>
    </location>
</feature>
<organism evidence="2 3">
    <name type="scientific">Aurantiacibacter gilvus</name>
    <dbReference type="NCBI Taxonomy" id="3139141"/>
    <lineage>
        <taxon>Bacteria</taxon>
        <taxon>Pseudomonadati</taxon>
        <taxon>Pseudomonadota</taxon>
        <taxon>Alphaproteobacteria</taxon>
        <taxon>Sphingomonadales</taxon>
        <taxon>Erythrobacteraceae</taxon>
        <taxon>Aurantiacibacter</taxon>
    </lineage>
</organism>
<protein>
    <submittedName>
        <fullName evidence="2">DUF3604 domain-containing protein</fullName>
    </submittedName>
</protein>
<accession>A0ABU9IGB6</accession>
<dbReference type="Pfam" id="PF12228">
    <property type="entry name" value="DUF3604"/>
    <property type="match status" value="1"/>
</dbReference>